<evidence type="ECO:0000313" key="1">
    <source>
        <dbReference type="EMBL" id="KAH3691189.1"/>
    </source>
</evidence>
<dbReference type="Proteomes" id="UP000828390">
    <property type="component" value="Unassembled WGS sequence"/>
</dbReference>
<reference evidence="1" key="1">
    <citation type="journal article" date="2019" name="bioRxiv">
        <title>The Genome of the Zebra Mussel, Dreissena polymorpha: A Resource for Invasive Species Research.</title>
        <authorList>
            <person name="McCartney M.A."/>
            <person name="Auch B."/>
            <person name="Kono T."/>
            <person name="Mallez S."/>
            <person name="Zhang Y."/>
            <person name="Obille A."/>
            <person name="Becker A."/>
            <person name="Abrahante J.E."/>
            <person name="Garbe J."/>
            <person name="Badalamenti J.P."/>
            <person name="Herman A."/>
            <person name="Mangelson H."/>
            <person name="Liachko I."/>
            <person name="Sullivan S."/>
            <person name="Sone E.D."/>
            <person name="Koren S."/>
            <person name="Silverstein K.A.T."/>
            <person name="Beckman K.B."/>
            <person name="Gohl D.M."/>
        </authorList>
    </citation>
    <scope>NUCLEOTIDE SEQUENCE</scope>
    <source>
        <strain evidence="1">Duluth1</strain>
        <tissue evidence="1">Whole animal</tissue>
    </source>
</reference>
<proteinExistence type="predicted"/>
<reference evidence="1" key="2">
    <citation type="submission" date="2020-11" db="EMBL/GenBank/DDBJ databases">
        <authorList>
            <person name="McCartney M.A."/>
            <person name="Auch B."/>
            <person name="Kono T."/>
            <person name="Mallez S."/>
            <person name="Becker A."/>
            <person name="Gohl D.M."/>
            <person name="Silverstein K.A.T."/>
            <person name="Koren S."/>
            <person name="Bechman K.B."/>
            <person name="Herman A."/>
            <person name="Abrahante J.E."/>
            <person name="Garbe J."/>
        </authorList>
    </citation>
    <scope>NUCLEOTIDE SEQUENCE</scope>
    <source>
        <strain evidence="1">Duluth1</strain>
        <tissue evidence="1">Whole animal</tissue>
    </source>
</reference>
<name>A0A9D3Y209_DREPO</name>
<accession>A0A9D3Y209</accession>
<gene>
    <name evidence="1" type="ORF">DPMN_194417</name>
</gene>
<dbReference type="AlphaFoldDB" id="A0A9D3Y209"/>
<comment type="caution">
    <text evidence="1">The sequence shown here is derived from an EMBL/GenBank/DDBJ whole genome shotgun (WGS) entry which is preliminary data.</text>
</comment>
<dbReference type="EMBL" id="JAIWYP010000042">
    <property type="protein sequence ID" value="KAH3691189.1"/>
    <property type="molecule type" value="Genomic_DNA"/>
</dbReference>
<sequence length="50" mass="5688">MMFTISVSLTVDTESPHVISTFTAPELLSKSNPPGLWAYTRYSAWRCKYC</sequence>
<organism evidence="1 2">
    <name type="scientific">Dreissena polymorpha</name>
    <name type="common">Zebra mussel</name>
    <name type="synonym">Mytilus polymorpha</name>
    <dbReference type="NCBI Taxonomy" id="45954"/>
    <lineage>
        <taxon>Eukaryota</taxon>
        <taxon>Metazoa</taxon>
        <taxon>Spiralia</taxon>
        <taxon>Lophotrochozoa</taxon>
        <taxon>Mollusca</taxon>
        <taxon>Bivalvia</taxon>
        <taxon>Autobranchia</taxon>
        <taxon>Heteroconchia</taxon>
        <taxon>Euheterodonta</taxon>
        <taxon>Imparidentia</taxon>
        <taxon>Neoheterodontei</taxon>
        <taxon>Myida</taxon>
        <taxon>Dreissenoidea</taxon>
        <taxon>Dreissenidae</taxon>
        <taxon>Dreissena</taxon>
    </lineage>
</organism>
<evidence type="ECO:0000313" key="2">
    <source>
        <dbReference type="Proteomes" id="UP000828390"/>
    </source>
</evidence>
<protein>
    <submittedName>
        <fullName evidence="1">Uncharacterized protein</fullName>
    </submittedName>
</protein>
<keyword evidence="2" id="KW-1185">Reference proteome</keyword>